<dbReference type="Proteomes" id="UP001216390">
    <property type="component" value="Chromosome"/>
</dbReference>
<feature type="compositionally biased region" description="Acidic residues" evidence="1">
    <location>
        <begin position="68"/>
        <end position="80"/>
    </location>
</feature>
<sequence>MRTSPSHVRRPSARRVAAALVVAGLVLAGAACGDGGDETSTPTTTAPAGAEGSTTTAAGGGATTTAPADDDAPATTEADEATPTTVAGDDADVLTVDEAGAQLQALLNGYRSALISIRGAGTIDERSLQVLSAAFTSAAAEGEISGLRQIGGAAALNPSPPALGAEAVDLTEATATCASGTVQVSGLDQVTVTPVQLGEPHYFRIVPAPEGAPSPGWRIDFLRFSTDGTPLDEAACS</sequence>
<feature type="region of interest" description="Disordered" evidence="1">
    <location>
        <begin position="33"/>
        <end position="86"/>
    </location>
</feature>
<dbReference type="EMBL" id="CP116942">
    <property type="protein sequence ID" value="WCO66425.1"/>
    <property type="molecule type" value="Genomic_DNA"/>
</dbReference>
<feature type="chain" id="PRO_5042097034" description="Lipoprotein" evidence="2">
    <location>
        <begin position="34"/>
        <end position="237"/>
    </location>
</feature>
<feature type="compositionally biased region" description="Low complexity" evidence="1">
    <location>
        <begin position="38"/>
        <end position="67"/>
    </location>
</feature>
<dbReference type="PROSITE" id="PS51257">
    <property type="entry name" value="PROKAR_LIPOPROTEIN"/>
    <property type="match status" value="1"/>
</dbReference>
<evidence type="ECO:0000313" key="4">
    <source>
        <dbReference type="Proteomes" id="UP001216390"/>
    </source>
</evidence>
<dbReference type="AlphaFoldDB" id="A0AAE9Y4C4"/>
<reference evidence="3" key="1">
    <citation type="submission" date="2023-01" db="EMBL/GenBank/DDBJ databases">
        <title>The diversity of Class Acidimicrobiia in South China Sea sediment environments and the proposal of Iamia marina sp. nov., a novel species of the genus Iamia.</title>
        <authorList>
            <person name="He Y."/>
            <person name="Tian X."/>
        </authorList>
    </citation>
    <scope>NUCLEOTIDE SEQUENCE</scope>
    <source>
        <strain evidence="3">DSM 19957</strain>
    </source>
</reference>
<keyword evidence="2" id="KW-0732">Signal</keyword>
<keyword evidence="4" id="KW-1185">Reference proteome</keyword>
<evidence type="ECO:0000313" key="3">
    <source>
        <dbReference type="EMBL" id="WCO66425.1"/>
    </source>
</evidence>
<evidence type="ECO:0008006" key="5">
    <source>
        <dbReference type="Google" id="ProtNLM"/>
    </source>
</evidence>
<proteinExistence type="predicted"/>
<feature type="signal peptide" evidence="2">
    <location>
        <begin position="1"/>
        <end position="33"/>
    </location>
</feature>
<name>A0AAE9Y4C4_9ACTN</name>
<accession>A0AAE9Y4C4</accession>
<gene>
    <name evidence="3" type="ORF">PO878_18155</name>
</gene>
<evidence type="ECO:0000256" key="2">
    <source>
        <dbReference type="SAM" id="SignalP"/>
    </source>
</evidence>
<evidence type="ECO:0000256" key="1">
    <source>
        <dbReference type="SAM" id="MobiDB-lite"/>
    </source>
</evidence>
<protein>
    <recommendedName>
        <fullName evidence="5">Lipoprotein</fullName>
    </recommendedName>
</protein>
<dbReference type="KEGG" id="ima:PO878_18155"/>
<dbReference type="RefSeq" id="WP_272735948.1">
    <property type="nucleotide sequence ID" value="NZ_CP116942.1"/>
</dbReference>
<organism evidence="3 4">
    <name type="scientific">Iamia majanohamensis</name>
    <dbReference type="NCBI Taxonomy" id="467976"/>
    <lineage>
        <taxon>Bacteria</taxon>
        <taxon>Bacillati</taxon>
        <taxon>Actinomycetota</taxon>
        <taxon>Acidimicrobiia</taxon>
        <taxon>Acidimicrobiales</taxon>
        <taxon>Iamiaceae</taxon>
        <taxon>Iamia</taxon>
    </lineage>
</organism>